<dbReference type="Proteomes" id="UP001497480">
    <property type="component" value="Unassembled WGS sequence"/>
</dbReference>
<organism evidence="2 3">
    <name type="scientific">Lupinus luteus</name>
    <name type="common">European yellow lupine</name>
    <dbReference type="NCBI Taxonomy" id="3873"/>
    <lineage>
        <taxon>Eukaryota</taxon>
        <taxon>Viridiplantae</taxon>
        <taxon>Streptophyta</taxon>
        <taxon>Embryophyta</taxon>
        <taxon>Tracheophyta</taxon>
        <taxon>Spermatophyta</taxon>
        <taxon>Magnoliopsida</taxon>
        <taxon>eudicotyledons</taxon>
        <taxon>Gunneridae</taxon>
        <taxon>Pentapetalae</taxon>
        <taxon>rosids</taxon>
        <taxon>fabids</taxon>
        <taxon>Fabales</taxon>
        <taxon>Fabaceae</taxon>
        <taxon>Papilionoideae</taxon>
        <taxon>50 kb inversion clade</taxon>
        <taxon>genistoids sensu lato</taxon>
        <taxon>core genistoids</taxon>
        <taxon>Genisteae</taxon>
        <taxon>Lupinus</taxon>
    </lineage>
</organism>
<dbReference type="AlphaFoldDB" id="A0AAV1YKH4"/>
<comment type="caution">
    <text evidence="2">The sequence shown here is derived from an EMBL/GenBank/DDBJ whole genome shotgun (WGS) entry which is preliminary data.</text>
</comment>
<evidence type="ECO:0000256" key="1">
    <source>
        <dbReference type="SAM" id="MobiDB-lite"/>
    </source>
</evidence>
<accession>A0AAV1YKH4</accession>
<reference evidence="2 3" key="1">
    <citation type="submission" date="2024-03" db="EMBL/GenBank/DDBJ databases">
        <authorList>
            <person name="Martinez-Hernandez J."/>
        </authorList>
    </citation>
    <scope>NUCLEOTIDE SEQUENCE [LARGE SCALE GENOMIC DNA]</scope>
</reference>
<name>A0AAV1YKH4_LUPLU</name>
<feature type="compositionally biased region" description="Polar residues" evidence="1">
    <location>
        <begin position="46"/>
        <end position="58"/>
    </location>
</feature>
<evidence type="ECO:0000313" key="2">
    <source>
        <dbReference type="EMBL" id="CAL0333916.1"/>
    </source>
</evidence>
<feature type="region of interest" description="Disordered" evidence="1">
    <location>
        <begin position="24"/>
        <end position="58"/>
    </location>
</feature>
<keyword evidence="3" id="KW-1185">Reference proteome</keyword>
<sequence length="58" mass="6661">MALWKIKKVMRNFGLLTKMGRSQERTLHDPFSTPQKSDERIKADLSMSSEDVGSNHIL</sequence>
<proteinExistence type="predicted"/>
<gene>
    <name evidence="2" type="ORF">LLUT_LOCUS34976</name>
</gene>
<evidence type="ECO:0000313" key="3">
    <source>
        <dbReference type="Proteomes" id="UP001497480"/>
    </source>
</evidence>
<dbReference type="EMBL" id="CAXHTB010000025">
    <property type="protein sequence ID" value="CAL0333916.1"/>
    <property type="molecule type" value="Genomic_DNA"/>
</dbReference>
<protein>
    <submittedName>
        <fullName evidence="2">Uncharacterized protein</fullName>
    </submittedName>
</protein>